<sequence>MENIEIERSSVELKLTLMARSLKNKESCKLIKEPIEIINLMQSSIDYLTRRAYSRIRDKSTSIRFIVVPASDVVSSAANFEVTLDDEFTGWQSDYEWLCFSGKEPVMVIVYLSDAIKLLPNFRDSQLNRCAAFFAERSSFEQACLMRMEQHKQSKQAVYDYDD</sequence>
<evidence type="ECO:0000313" key="1">
    <source>
        <dbReference type="EMBL" id="PSU22013.1"/>
    </source>
</evidence>
<proteinExistence type="predicted"/>
<dbReference type="EMBL" id="PYMO01000022">
    <property type="protein sequence ID" value="PSU22013.1"/>
    <property type="molecule type" value="Genomic_DNA"/>
</dbReference>
<evidence type="ECO:0000313" key="2">
    <source>
        <dbReference type="EMBL" id="PSU52342.1"/>
    </source>
</evidence>
<evidence type="ECO:0000313" key="4">
    <source>
        <dbReference type="Proteomes" id="UP000241618"/>
    </source>
</evidence>
<organism evidence="2 4">
    <name type="scientific">Photobacterium phosphoreum</name>
    <dbReference type="NCBI Taxonomy" id="659"/>
    <lineage>
        <taxon>Bacteria</taxon>
        <taxon>Pseudomonadati</taxon>
        <taxon>Pseudomonadota</taxon>
        <taxon>Gammaproteobacteria</taxon>
        <taxon>Vibrionales</taxon>
        <taxon>Vibrionaceae</taxon>
        <taxon>Photobacterium</taxon>
    </lineage>
</organism>
<dbReference type="RefSeq" id="WP_107191098.1">
    <property type="nucleotide sequence ID" value="NZ_PYMN01000025.1"/>
</dbReference>
<evidence type="ECO:0000313" key="3">
    <source>
        <dbReference type="Proteomes" id="UP000241405"/>
    </source>
</evidence>
<accession>A0A2T3JT53</accession>
<keyword evidence="3" id="KW-1185">Reference proteome</keyword>
<reference evidence="3 4" key="1">
    <citation type="submission" date="2018-03" db="EMBL/GenBank/DDBJ databases">
        <title>Whole genome sequencing of Histamine producing bacteria.</title>
        <authorList>
            <person name="Butler K."/>
        </authorList>
    </citation>
    <scope>NUCLEOTIDE SEQUENCE [LARGE SCALE GENOMIC DNA]</scope>
    <source>
        <strain evidence="2 4">FS-6.1</strain>
        <strain evidence="1 3">FS-6.2</strain>
    </source>
</reference>
<name>A0A2T3JT53_PHOPO</name>
<comment type="caution">
    <text evidence="2">The sequence shown here is derived from an EMBL/GenBank/DDBJ whole genome shotgun (WGS) entry which is preliminary data.</text>
</comment>
<dbReference type="Proteomes" id="UP000241405">
    <property type="component" value="Unassembled WGS sequence"/>
</dbReference>
<dbReference type="EMBL" id="PYMP01000007">
    <property type="protein sequence ID" value="PSU52342.1"/>
    <property type="molecule type" value="Genomic_DNA"/>
</dbReference>
<dbReference type="Proteomes" id="UP000241618">
    <property type="component" value="Unassembled WGS sequence"/>
</dbReference>
<protein>
    <submittedName>
        <fullName evidence="2">Uncharacterized protein</fullName>
    </submittedName>
</protein>
<dbReference type="AlphaFoldDB" id="A0A2T3JT53"/>
<gene>
    <name evidence="2" type="ORF">C9J18_09365</name>
    <name evidence="1" type="ORF">CTM96_16840</name>
</gene>